<feature type="compositionally biased region" description="Basic residues" evidence="1">
    <location>
        <begin position="244"/>
        <end position="254"/>
    </location>
</feature>
<dbReference type="RefSeq" id="WP_146682026.1">
    <property type="nucleotide sequence ID" value="NZ_CP019646.1"/>
</dbReference>
<dbReference type="InterPro" id="IPR012902">
    <property type="entry name" value="N_methyl_site"/>
</dbReference>
<dbReference type="PANTHER" id="PTHR30093">
    <property type="entry name" value="GENERAL SECRETION PATHWAY PROTEIN G"/>
    <property type="match status" value="1"/>
</dbReference>
<evidence type="ECO:0000256" key="2">
    <source>
        <dbReference type="SAM" id="Phobius"/>
    </source>
</evidence>
<feature type="region of interest" description="Disordered" evidence="1">
    <location>
        <begin position="232"/>
        <end position="254"/>
    </location>
</feature>
<keyword evidence="4" id="KW-1185">Reference proteome</keyword>
<dbReference type="OrthoDB" id="258404at2"/>
<gene>
    <name evidence="3" type="ORF">SMSP2_00043</name>
</gene>
<reference evidence="4" key="1">
    <citation type="submission" date="2017-02" db="EMBL/GenBank/DDBJ databases">
        <title>Comparative genomics and description of representatives of a novel lineage of planctomycetes thriving in anoxic sediments.</title>
        <authorList>
            <person name="Spring S."/>
            <person name="Bunk B."/>
            <person name="Sproer C."/>
        </authorList>
    </citation>
    <scope>NUCLEOTIDE SEQUENCE [LARGE SCALE GENOMIC DNA]</scope>
    <source>
        <strain evidence="4">SM-Chi-D1</strain>
    </source>
</reference>
<dbReference type="EMBL" id="CP019646">
    <property type="protein sequence ID" value="AQQ69713.1"/>
    <property type="molecule type" value="Genomic_DNA"/>
</dbReference>
<keyword evidence="2" id="KW-0472">Membrane</keyword>
<name>A0A1Q2MAG5_9BACT</name>
<proteinExistence type="predicted"/>
<dbReference type="InterPro" id="IPR045584">
    <property type="entry name" value="Pilin-like"/>
</dbReference>
<dbReference type="STRING" id="1851148.SMSP2_00043"/>
<keyword evidence="2" id="KW-1133">Transmembrane helix</keyword>
<protein>
    <submittedName>
        <fullName evidence="3">Putative major pilin subunit</fullName>
    </submittedName>
</protein>
<feature type="transmembrane region" description="Helical" evidence="2">
    <location>
        <begin position="6"/>
        <end position="29"/>
    </location>
</feature>
<accession>A0A1Q2MAG5</accession>
<dbReference type="Gene3D" id="3.30.700.10">
    <property type="entry name" value="Glycoprotein, Type 4 Pilin"/>
    <property type="match status" value="1"/>
</dbReference>
<dbReference type="PANTHER" id="PTHR30093:SF2">
    <property type="entry name" value="TYPE II SECRETION SYSTEM PROTEIN H"/>
    <property type="match status" value="1"/>
</dbReference>
<dbReference type="NCBIfam" id="TIGR02532">
    <property type="entry name" value="IV_pilin_GFxxxE"/>
    <property type="match status" value="1"/>
</dbReference>
<dbReference type="SUPFAM" id="SSF54523">
    <property type="entry name" value="Pili subunits"/>
    <property type="match status" value="1"/>
</dbReference>
<organism evidence="3 4">
    <name type="scientific">Limihaloglobus sulfuriphilus</name>
    <dbReference type="NCBI Taxonomy" id="1851148"/>
    <lineage>
        <taxon>Bacteria</taxon>
        <taxon>Pseudomonadati</taxon>
        <taxon>Planctomycetota</taxon>
        <taxon>Phycisphaerae</taxon>
        <taxon>Sedimentisphaerales</taxon>
        <taxon>Sedimentisphaeraceae</taxon>
        <taxon>Limihaloglobus</taxon>
    </lineage>
</organism>
<evidence type="ECO:0000313" key="4">
    <source>
        <dbReference type="Proteomes" id="UP000188181"/>
    </source>
</evidence>
<dbReference type="PROSITE" id="PS00409">
    <property type="entry name" value="PROKAR_NTER_METHYL"/>
    <property type="match status" value="1"/>
</dbReference>
<dbReference type="KEGG" id="pbas:SMSP2_00043"/>
<evidence type="ECO:0000256" key="1">
    <source>
        <dbReference type="SAM" id="MobiDB-lite"/>
    </source>
</evidence>
<dbReference type="AlphaFoldDB" id="A0A1Q2MAG5"/>
<sequence>MTKKGFTLIELLVVISIIALLMAILMPALTKVREQARTVVCASKLRQIHIGSVAYSNDNDYAFPDRGKLDALYPHSLWDGVEEHTNLNEIFVRAYLGDSRDDIMFCPGELRRWKDPADVSTSYNTLLCTYQYFNTPQKDYARYRWHGYGVEGYEMPNISKSTSGTDPRTALWGCLTYGSVGKRDLMYGHDQYPGPVEGMNVVSISGVTEWVEYENFEAYWYSGGLDFYWPNPERKETNGSQRGKQPRPPRPPRG</sequence>
<keyword evidence="2" id="KW-0812">Transmembrane</keyword>
<dbReference type="Proteomes" id="UP000188181">
    <property type="component" value="Chromosome"/>
</dbReference>
<evidence type="ECO:0000313" key="3">
    <source>
        <dbReference type="EMBL" id="AQQ69713.1"/>
    </source>
</evidence>
<dbReference type="Pfam" id="PF07963">
    <property type="entry name" value="N_methyl"/>
    <property type="match status" value="1"/>
</dbReference>